<dbReference type="Proteomes" id="UP001595805">
    <property type="component" value="Unassembled WGS sequence"/>
</dbReference>
<name>A0ABV8ATB9_9BACT</name>
<keyword evidence="2" id="KW-1185">Reference proteome</keyword>
<dbReference type="PANTHER" id="PTHR33993:SF2">
    <property type="entry name" value="VOC DOMAIN-CONTAINING PROTEIN"/>
    <property type="match status" value="1"/>
</dbReference>
<protein>
    <submittedName>
        <fullName evidence="1">VOC family protein</fullName>
    </submittedName>
</protein>
<dbReference type="Gene3D" id="3.10.180.10">
    <property type="entry name" value="2,3-Dihydroxybiphenyl 1,2-Dioxygenase, domain 1"/>
    <property type="match status" value="1"/>
</dbReference>
<proteinExistence type="predicted"/>
<sequence>MGLPSTGRKKVKIKNYVSWFEIPALNLDRAVSFYNHIYGIEMKIMNAGGYSMALFPADNGIGGAIVLGEGSIPSETGTLVYLNAGRDLAPVLGRVEAAGGRIIMGKTLISPDDGHFALFIDSEGNKLALHSNS</sequence>
<dbReference type="SUPFAM" id="SSF54593">
    <property type="entry name" value="Glyoxalase/Bleomycin resistance protein/Dihydroxybiphenyl dioxygenase"/>
    <property type="match status" value="1"/>
</dbReference>
<dbReference type="CDD" id="cd07247">
    <property type="entry name" value="SgaA_N_like"/>
    <property type="match status" value="1"/>
</dbReference>
<dbReference type="EMBL" id="JBHRZS010000007">
    <property type="protein sequence ID" value="MFC3881193.1"/>
    <property type="molecule type" value="Genomic_DNA"/>
</dbReference>
<dbReference type="PANTHER" id="PTHR33993">
    <property type="entry name" value="GLYOXALASE-RELATED"/>
    <property type="match status" value="1"/>
</dbReference>
<evidence type="ECO:0000313" key="1">
    <source>
        <dbReference type="EMBL" id="MFC3881193.1"/>
    </source>
</evidence>
<dbReference type="InterPro" id="IPR052164">
    <property type="entry name" value="Anthracycline_SecMetBiosynth"/>
</dbReference>
<reference evidence="2" key="1">
    <citation type="journal article" date="2019" name="Int. J. Syst. Evol. Microbiol.">
        <title>The Global Catalogue of Microorganisms (GCM) 10K type strain sequencing project: providing services to taxonomists for standard genome sequencing and annotation.</title>
        <authorList>
            <consortium name="The Broad Institute Genomics Platform"/>
            <consortium name="The Broad Institute Genome Sequencing Center for Infectious Disease"/>
            <person name="Wu L."/>
            <person name="Ma J."/>
        </authorList>
    </citation>
    <scope>NUCLEOTIDE SEQUENCE [LARGE SCALE GENOMIC DNA]</scope>
    <source>
        <strain evidence="2">CCUG 60523</strain>
    </source>
</reference>
<evidence type="ECO:0000313" key="2">
    <source>
        <dbReference type="Proteomes" id="UP001595805"/>
    </source>
</evidence>
<organism evidence="1 2">
    <name type="scientific">Algoriphagus namhaensis</name>
    <dbReference type="NCBI Taxonomy" id="915353"/>
    <lineage>
        <taxon>Bacteria</taxon>
        <taxon>Pseudomonadati</taxon>
        <taxon>Bacteroidota</taxon>
        <taxon>Cytophagia</taxon>
        <taxon>Cytophagales</taxon>
        <taxon>Cyclobacteriaceae</taxon>
        <taxon>Algoriphagus</taxon>
    </lineage>
</organism>
<dbReference type="InterPro" id="IPR029068">
    <property type="entry name" value="Glyas_Bleomycin-R_OHBP_Dase"/>
</dbReference>
<gene>
    <name evidence="1" type="ORF">ACFOSV_13450</name>
</gene>
<dbReference type="RefSeq" id="WP_377906534.1">
    <property type="nucleotide sequence ID" value="NZ_JBHRZS010000007.1"/>
</dbReference>
<accession>A0ABV8ATB9</accession>
<comment type="caution">
    <text evidence="1">The sequence shown here is derived from an EMBL/GenBank/DDBJ whole genome shotgun (WGS) entry which is preliminary data.</text>
</comment>